<sequence>MCLNCLCLSWCRENVSLLLIHYNTGNNTVFVSVLYYSPLQASNTCTLHVLGMSLQNLEGGLIANFSPRTQCLSAALHSWFSIHPLCKGVT</sequence>
<proteinExistence type="predicted"/>
<evidence type="ECO:0000313" key="2">
    <source>
        <dbReference type="Proteomes" id="UP001469553"/>
    </source>
</evidence>
<gene>
    <name evidence="1" type="ORF">AMECASPLE_025697</name>
</gene>
<dbReference type="Proteomes" id="UP001469553">
    <property type="component" value="Unassembled WGS sequence"/>
</dbReference>
<accession>A0ABV0XHQ4</accession>
<organism evidence="1 2">
    <name type="scientific">Ameca splendens</name>
    <dbReference type="NCBI Taxonomy" id="208324"/>
    <lineage>
        <taxon>Eukaryota</taxon>
        <taxon>Metazoa</taxon>
        <taxon>Chordata</taxon>
        <taxon>Craniata</taxon>
        <taxon>Vertebrata</taxon>
        <taxon>Euteleostomi</taxon>
        <taxon>Actinopterygii</taxon>
        <taxon>Neopterygii</taxon>
        <taxon>Teleostei</taxon>
        <taxon>Neoteleostei</taxon>
        <taxon>Acanthomorphata</taxon>
        <taxon>Ovalentaria</taxon>
        <taxon>Atherinomorphae</taxon>
        <taxon>Cyprinodontiformes</taxon>
        <taxon>Goodeidae</taxon>
        <taxon>Ameca</taxon>
    </lineage>
</organism>
<comment type="caution">
    <text evidence="1">The sequence shown here is derived from an EMBL/GenBank/DDBJ whole genome shotgun (WGS) entry which is preliminary data.</text>
</comment>
<dbReference type="EMBL" id="JAHRIP010002555">
    <property type="protein sequence ID" value="MEQ2280980.1"/>
    <property type="molecule type" value="Genomic_DNA"/>
</dbReference>
<name>A0ABV0XHQ4_9TELE</name>
<protein>
    <recommendedName>
        <fullName evidence="3">Secreted protein</fullName>
    </recommendedName>
</protein>
<keyword evidence="2" id="KW-1185">Reference proteome</keyword>
<reference evidence="1 2" key="1">
    <citation type="submission" date="2021-06" db="EMBL/GenBank/DDBJ databases">
        <authorList>
            <person name="Palmer J.M."/>
        </authorList>
    </citation>
    <scope>NUCLEOTIDE SEQUENCE [LARGE SCALE GENOMIC DNA]</scope>
    <source>
        <strain evidence="1 2">AS_MEX2019</strain>
        <tissue evidence="1">Muscle</tissue>
    </source>
</reference>
<evidence type="ECO:0000313" key="1">
    <source>
        <dbReference type="EMBL" id="MEQ2280980.1"/>
    </source>
</evidence>
<evidence type="ECO:0008006" key="3">
    <source>
        <dbReference type="Google" id="ProtNLM"/>
    </source>
</evidence>